<reference evidence="2" key="1">
    <citation type="journal article" date="2023" name="Mol. Phylogenet. Evol.">
        <title>Genome-scale phylogeny and comparative genomics of the fungal order Sordariales.</title>
        <authorList>
            <person name="Hensen N."/>
            <person name="Bonometti L."/>
            <person name="Westerberg I."/>
            <person name="Brannstrom I.O."/>
            <person name="Guillou S."/>
            <person name="Cros-Aarteil S."/>
            <person name="Calhoun S."/>
            <person name="Haridas S."/>
            <person name="Kuo A."/>
            <person name="Mondo S."/>
            <person name="Pangilinan J."/>
            <person name="Riley R."/>
            <person name="LaButti K."/>
            <person name="Andreopoulos B."/>
            <person name="Lipzen A."/>
            <person name="Chen C."/>
            <person name="Yan M."/>
            <person name="Daum C."/>
            <person name="Ng V."/>
            <person name="Clum A."/>
            <person name="Steindorff A."/>
            <person name="Ohm R.A."/>
            <person name="Martin F."/>
            <person name="Silar P."/>
            <person name="Natvig D.O."/>
            <person name="Lalanne C."/>
            <person name="Gautier V."/>
            <person name="Ament-Velasquez S.L."/>
            <person name="Kruys A."/>
            <person name="Hutchinson M.I."/>
            <person name="Powell A.J."/>
            <person name="Barry K."/>
            <person name="Miller A.N."/>
            <person name="Grigoriev I.V."/>
            <person name="Debuchy R."/>
            <person name="Gladieux P."/>
            <person name="Hiltunen Thoren M."/>
            <person name="Johannesson H."/>
        </authorList>
    </citation>
    <scope>NUCLEOTIDE SEQUENCE [LARGE SCALE GENOMIC DNA]</scope>
    <source>
        <strain evidence="2">CBS 340.73</strain>
    </source>
</reference>
<evidence type="ECO:0000313" key="2">
    <source>
        <dbReference type="Proteomes" id="UP001303473"/>
    </source>
</evidence>
<dbReference type="Proteomes" id="UP001303473">
    <property type="component" value="Unassembled WGS sequence"/>
</dbReference>
<evidence type="ECO:0000313" key="1">
    <source>
        <dbReference type="EMBL" id="KAK3935422.1"/>
    </source>
</evidence>
<dbReference type="EMBL" id="MU853924">
    <property type="protein sequence ID" value="KAK3935422.1"/>
    <property type="molecule type" value="Genomic_DNA"/>
</dbReference>
<organism evidence="1 2">
    <name type="scientific">Diplogelasinospora grovesii</name>
    <dbReference type="NCBI Taxonomy" id="303347"/>
    <lineage>
        <taxon>Eukaryota</taxon>
        <taxon>Fungi</taxon>
        <taxon>Dikarya</taxon>
        <taxon>Ascomycota</taxon>
        <taxon>Pezizomycotina</taxon>
        <taxon>Sordariomycetes</taxon>
        <taxon>Sordariomycetidae</taxon>
        <taxon>Sordariales</taxon>
        <taxon>Diplogelasinosporaceae</taxon>
        <taxon>Diplogelasinospora</taxon>
    </lineage>
</organism>
<gene>
    <name evidence="1" type="ORF">QBC46DRAFT_397523</name>
</gene>
<protein>
    <submittedName>
        <fullName evidence="1">Uncharacterized protein</fullName>
    </submittedName>
</protein>
<comment type="caution">
    <text evidence="1">The sequence shown here is derived from an EMBL/GenBank/DDBJ whole genome shotgun (WGS) entry which is preliminary data.</text>
</comment>
<proteinExistence type="predicted"/>
<accession>A0AAN6MXQ2</accession>
<keyword evidence="2" id="KW-1185">Reference proteome</keyword>
<dbReference type="AlphaFoldDB" id="A0AAN6MXQ2"/>
<name>A0AAN6MXQ2_9PEZI</name>
<sequence>MVLAVGTIAGPAIIGTVAIEAAFFGASSAIASGVSTAAAGTTVAAAASNIGGAAIAGALVAGEAGAVAGAVTAAAAPVAAGAIQATITAATLAGPVGWAIVGADGYTWDCWKPVVMDDTVKPSSGIALRDLYNHPNLRWMVMDGDDFVAENVHDEQFRISPVEINGTLAFHATSINLSHLR</sequence>